<feature type="compositionally biased region" description="Low complexity" evidence="1">
    <location>
        <begin position="292"/>
        <end position="309"/>
    </location>
</feature>
<name>A0ABN6XIP1_9MICO</name>
<feature type="region of interest" description="Disordered" evidence="1">
    <location>
        <begin position="292"/>
        <end position="321"/>
    </location>
</feature>
<keyword evidence="5" id="KW-1185">Reference proteome</keyword>
<evidence type="ECO:0000256" key="2">
    <source>
        <dbReference type="SAM" id="Phobius"/>
    </source>
</evidence>
<protein>
    <recommendedName>
        <fullName evidence="3">Thioredoxin-like fold domain-containing protein</fullName>
    </recommendedName>
</protein>
<organism evidence="4 5">
    <name type="scientific">Naasia aerilata</name>
    <dbReference type="NCBI Taxonomy" id="1162966"/>
    <lineage>
        <taxon>Bacteria</taxon>
        <taxon>Bacillati</taxon>
        <taxon>Actinomycetota</taxon>
        <taxon>Actinomycetes</taxon>
        <taxon>Micrococcales</taxon>
        <taxon>Microbacteriaceae</taxon>
        <taxon>Naasia</taxon>
    </lineage>
</organism>
<sequence>MARTADAEVQAGFSKKDRKAFAREQARIRRELERKRRRRNRILGWTGFALGLVAALAVAALIVVATVRAGLVGPLNMRSDGVLLNGDGSTVTPVATSALQPDQKPVATDADYTKVLAVVLYVDYGSAKAATFAQANESQLESLVKAGYASLEIHPVALLSSKNGGYSTRAANALACVADHDLAAVAAVHSALLAAQSTAGKDGLSNDELVALVDKAGATTDADRVADCIRGGRFDAFVSDATTRAKAATVAGAGLPTIPTVVVDGKPYSGALDDASAFETFATTTAAAAAGVDAGSDGSATDGSATEGTTTGGTGATGAAG</sequence>
<dbReference type="InterPro" id="IPR012336">
    <property type="entry name" value="Thioredoxin-like_fold"/>
</dbReference>
<proteinExistence type="predicted"/>
<keyword evidence="2" id="KW-1133">Transmembrane helix</keyword>
<dbReference type="InterPro" id="IPR036249">
    <property type="entry name" value="Thioredoxin-like_sf"/>
</dbReference>
<evidence type="ECO:0000313" key="4">
    <source>
        <dbReference type="EMBL" id="BDZ44726.1"/>
    </source>
</evidence>
<dbReference type="RefSeq" id="WP_286278145.1">
    <property type="nucleotide sequence ID" value="NZ_AP027731.1"/>
</dbReference>
<feature type="domain" description="Thioredoxin-like fold" evidence="3">
    <location>
        <begin position="118"/>
        <end position="274"/>
    </location>
</feature>
<keyword evidence="2" id="KW-0472">Membrane</keyword>
<dbReference type="EMBL" id="AP027731">
    <property type="protein sequence ID" value="BDZ44726.1"/>
    <property type="molecule type" value="Genomic_DNA"/>
</dbReference>
<dbReference type="SUPFAM" id="SSF52833">
    <property type="entry name" value="Thioredoxin-like"/>
    <property type="match status" value="1"/>
</dbReference>
<evidence type="ECO:0000259" key="3">
    <source>
        <dbReference type="Pfam" id="PF13462"/>
    </source>
</evidence>
<reference evidence="5" key="1">
    <citation type="journal article" date="2019" name="Int. J. Syst. Evol. Microbiol.">
        <title>The Global Catalogue of Microorganisms (GCM) 10K type strain sequencing project: providing services to taxonomists for standard genome sequencing and annotation.</title>
        <authorList>
            <consortium name="The Broad Institute Genomics Platform"/>
            <consortium name="The Broad Institute Genome Sequencing Center for Infectious Disease"/>
            <person name="Wu L."/>
            <person name="Ma J."/>
        </authorList>
    </citation>
    <scope>NUCLEOTIDE SEQUENCE [LARGE SCALE GENOMIC DNA]</scope>
    <source>
        <strain evidence="5">NBRC 108725</strain>
    </source>
</reference>
<evidence type="ECO:0000256" key="1">
    <source>
        <dbReference type="SAM" id="MobiDB-lite"/>
    </source>
</evidence>
<feature type="transmembrane region" description="Helical" evidence="2">
    <location>
        <begin position="42"/>
        <end position="67"/>
    </location>
</feature>
<gene>
    <name evidence="4" type="ORF">GCM10025866_06350</name>
</gene>
<keyword evidence="2" id="KW-0812">Transmembrane</keyword>
<dbReference type="Proteomes" id="UP001321498">
    <property type="component" value="Chromosome"/>
</dbReference>
<dbReference type="Pfam" id="PF13462">
    <property type="entry name" value="Thioredoxin_4"/>
    <property type="match status" value="1"/>
</dbReference>
<accession>A0ABN6XIP1</accession>
<dbReference type="Gene3D" id="3.40.30.10">
    <property type="entry name" value="Glutaredoxin"/>
    <property type="match status" value="1"/>
</dbReference>
<feature type="compositionally biased region" description="Gly residues" evidence="1">
    <location>
        <begin position="310"/>
        <end position="321"/>
    </location>
</feature>
<evidence type="ECO:0000313" key="5">
    <source>
        <dbReference type="Proteomes" id="UP001321498"/>
    </source>
</evidence>